<dbReference type="PANTHER" id="PTHR24421">
    <property type="entry name" value="NITRATE/NITRITE SENSOR PROTEIN NARX-RELATED"/>
    <property type="match status" value="1"/>
</dbReference>
<evidence type="ECO:0000259" key="10">
    <source>
        <dbReference type="PROSITE" id="PS50109"/>
    </source>
</evidence>
<dbReference type="STRING" id="428992.SAMN05216272_11724"/>
<evidence type="ECO:0000256" key="2">
    <source>
        <dbReference type="ARBA" id="ARBA00012438"/>
    </source>
</evidence>
<keyword evidence="8" id="KW-0902">Two-component regulatory system</keyword>
<name>A0A1G8MTC0_9PSED</name>
<comment type="catalytic activity">
    <reaction evidence="1">
        <text>ATP + protein L-histidine = ADP + protein N-phospho-L-histidine.</text>
        <dbReference type="EC" id="2.7.13.3"/>
    </reaction>
</comment>
<feature type="region of interest" description="Disordered" evidence="9">
    <location>
        <begin position="368"/>
        <end position="389"/>
    </location>
</feature>
<sequence length="389" mass="42553">MVERRGQWRKTWAAGGTRGIDAARLRAAELALLGELLEEPGSWSPLARFMAALGRVDLRLLLEQSDLPAPLSRARDCCGEAACPLREPAALSHAQACATCLRQGRRRLLCPLPAKARRGYGVLLLDDCAEPESPAARALQPLLPLLASACQGVRRLRARQRIEQHGQNSALARELHDSVAQQLGFLSFQANRLHGQLQQPEQATALLDELRRGLSGLQRQVRELISNARLSLDGRSLRQALADSLDEFGRRSQIVFDLDNRFPDGLLDDEEELQILQIVREALANIVRHSHARSARIELRQADGALCVQVEDDGIGLQGGCAEGNHFGLSIMQERAASIGASLRVEGLLPQGTRVGLWLALGERGADHGQGQYQEEPASASQRHLAADR</sequence>
<protein>
    <recommendedName>
        <fullName evidence="2">histidine kinase</fullName>
        <ecNumber evidence="2">2.7.13.3</ecNumber>
    </recommendedName>
</protein>
<feature type="domain" description="Histidine kinase" evidence="10">
    <location>
        <begin position="170"/>
        <end position="363"/>
    </location>
</feature>
<proteinExistence type="predicted"/>
<dbReference type="SMART" id="SM00387">
    <property type="entry name" value="HATPase_c"/>
    <property type="match status" value="1"/>
</dbReference>
<evidence type="ECO:0000256" key="5">
    <source>
        <dbReference type="ARBA" id="ARBA00022741"/>
    </source>
</evidence>
<dbReference type="Pfam" id="PF07730">
    <property type="entry name" value="HisKA_3"/>
    <property type="match status" value="1"/>
</dbReference>
<dbReference type="Pfam" id="PF02518">
    <property type="entry name" value="HATPase_c"/>
    <property type="match status" value="1"/>
</dbReference>
<evidence type="ECO:0000256" key="3">
    <source>
        <dbReference type="ARBA" id="ARBA00022553"/>
    </source>
</evidence>
<evidence type="ECO:0000256" key="4">
    <source>
        <dbReference type="ARBA" id="ARBA00022679"/>
    </source>
</evidence>
<keyword evidence="3" id="KW-0597">Phosphoprotein</keyword>
<dbReference type="InterPro" id="IPR011712">
    <property type="entry name" value="Sig_transdc_His_kin_sub3_dim/P"/>
</dbReference>
<dbReference type="Gene3D" id="1.20.5.1930">
    <property type="match status" value="1"/>
</dbReference>
<evidence type="ECO:0000256" key="1">
    <source>
        <dbReference type="ARBA" id="ARBA00000085"/>
    </source>
</evidence>
<dbReference type="OrthoDB" id="9811306at2"/>
<dbReference type="GO" id="GO:0005524">
    <property type="term" value="F:ATP binding"/>
    <property type="evidence" value="ECO:0007669"/>
    <property type="project" value="UniProtKB-KW"/>
</dbReference>
<evidence type="ECO:0000256" key="9">
    <source>
        <dbReference type="SAM" id="MobiDB-lite"/>
    </source>
</evidence>
<dbReference type="GO" id="GO:0016020">
    <property type="term" value="C:membrane"/>
    <property type="evidence" value="ECO:0007669"/>
    <property type="project" value="InterPro"/>
</dbReference>
<keyword evidence="5" id="KW-0547">Nucleotide-binding</keyword>
<evidence type="ECO:0000313" key="12">
    <source>
        <dbReference type="Proteomes" id="UP000199636"/>
    </source>
</evidence>
<keyword evidence="7" id="KW-0067">ATP-binding</keyword>
<dbReference type="InterPro" id="IPR005467">
    <property type="entry name" value="His_kinase_dom"/>
</dbReference>
<dbReference type="GO" id="GO:0000155">
    <property type="term" value="F:phosphorelay sensor kinase activity"/>
    <property type="evidence" value="ECO:0007669"/>
    <property type="project" value="InterPro"/>
</dbReference>
<evidence type="ECO:0000256" key="6">
    <source>
        <dbReference type="ARBA" id="ARBA00022777"/>
    </source>
</evidence>
<keyword evidence="12" id="KW-1185">Reference proteome</keyword>
<dbReference type="PANTHER" id="PTHR24421:SF10">
    <property type="entry name" value="NITRATE_NITRITE SENSOR PROTEIN NARQ"/>
    <property type="match status" value="1"/>
</dbReference>
<dbReference type="EMBL" id="FNDS01000017">
    <property type="protein sequence ID" value="SDI71231.1"/>
    <property type="molecule type" value="Genomic_DNA"/>
</dbReference>
<dbReference type="InterPro" id="IPR003594">
    <property type="entry name" value="HATPase_dom"/>
</dbReference>
<keyword evidence="6 11" id="KW-0418">Kinase</keyword>
<organism evidence="11 12">
    <name type="scientific">Pseudomonas panipatensis</name>
    <dbReference type="NCBI Taxonomy" id="428992"/>
    <lineage>
        <taxon>Bacteria</taxon>
        <taxon>Pseudomonadati</taxon>
        <taxon>Pseudomonadota</taxon>
        <taxon>Gammaproteobacteria</taxon>
        <taxon>Pseudomonadales</taxon>
        <taxon>Pseudomonadaceae</taxon>
        <taxon>Pseudomonas</taxon>
    </lineage>
</organism>
<evidence type="ECO:0000256" key="7">
    <source>
        <dbReference type="ARBA" id="ARBA00022840"/>
    </source>
</evidence>
<gene>
    <name evidence="11" type="ORF">SAMN05216272_11724</name>
</gene>
<dbReference type="InterPro" id="IPR050482">
    <property type="entry name" value="Sensor_HK_TwoCompSys"/>
</dbReference>
<keyword evidence="4" id="KW-0808">Transferase</keyword>
<dbReference type="RefSeq" id="WP_090268123.1">
    <property type="nucleotide sequence ID" value="NZ_FNDS01000017.1"/>
</dbReference>
<evidence type="ECO:0000256" key="8">
    <source>
        <dbReference type="ARBA" id="ARBA00023012"/>
    </source>
</evidence>
<accession>A0A1G8MTC0</accession>
<dbReference type="SUPFAM" id="SSF55874">
    <property type="entry name" value="ATPase domain of HSP90 chaperone/DNA topoisomerase II/histidine kinase"/>
    <property type="match status" value="1"/>
</dbReference>
<dbReference type="Gene3D" id="3.30.565.10">
    <property type="entry name" value="Histidine kinase-like ATPase, C-terminal domain"/>
    <property type="match status" value="1"/>
</dbReference>
<dbReference type="CDD" id="cd16917">
    <property type="entry name" value="HATPase_UhpB-NarQ-NarX-like"/>
    <property type="match status" value="1"/>
</dbReference>
<dbReference type="Proteomes" id="UP000199636">
    <property type="component" value="Unassembled WGS sequence"/>
</dbReference>
<reference evidence="12" key="1">
    <citation type="submission" date="2016-10" db="EMBL/GenBank/DDBJ databases">
        <authorList>
            <person name="Varghese N."/>
            <person name="Submissions S."/>
        </authorList>
    </citation>
    <scope>NUCLEOTIDE SEQUENCE [LARGE SCALE GENOMIC DNA]</scope>
    <source>
        <strain evidence="12">CCM 7469</strain>
    </source>
</reference>
<dbReference type="AlphaFoldDB" id="A0A1G8MTC0"/>
<evidence type="ECO:0000313" key="11">
    <source>
        <dbReference type="EMBL" id="SDI71231.1"/>
    </source>
</evidence>
<dbReference type="EC" id="2.7.13.3" evidence="2"/>
<dbReference type="PROSITE" id="PS50109">
    <property type="entry name" value="HIS_KIN"/>
    <property type="match status" value="1"/>
</dbReference>
<dbReference type="GO" id="GO:0046983">
    <property type="term" value="F:protein dimerization activity"/>
    <property type="evidence" value="ECO:0007669"/>
    <property type="project" value="InterPro"/>
</dbReference>
<dbReference type="InterPro" id="IPR036890">
    <property type="entry name" value="HATPase_C_sf"/>
</dbReference>